<evidence type="ECO:0000313" key="10">
    <source>
        <dbReference type="Proteomes" id="UP000527860"/>
    </source>
</evidence>
<dbReference type="Proteomes" id="UP000031546">
    <property type="component" value="Unassembled WGS sequence"/>
</dbReference>
<reference evidence="8" key="3">
    <citation type="submission" date="2022-12" db="EMBL/GenBank/DDBJ databases">
        <title>Genome analysis and biological profiling of marine Salinicoccus roseus MOSEL-ME25.</title>
        <authorList>
            <person name="Mirza F.T."/>
            <person name="Xie Y."/>
            <person name="Shinwari Z.K."/>
        </authorList>
    </citation>
    <scope>NUCLEOTIDE SEQUENCE</scope>
    <source>
        <strain evidence="8">MOSEL-ME25</strain>
    </source>
</reference>
<comment type="caution">
    <text evidence="7">The sequence shown here is derived from an EMBL/GenBank/DDBJ whole genome shotgun (WGS) entry which is preliminary data.</text>
</comment>
<reference evidence="7 9" key="1">
    <citation type="submission" date="2015-01" db="EMBL/GenBank/DDBJ databases">
        <title>Genome sequences of high lactate-tolerant strain Salinicoccus roseus W12 with industrial interest.</title>
        <authorList>
            <person name="Wang H."/>
            <person name="Yu B."/>
        </authorList>
    </citation>
    <scope>NUCLEOTIDE SEQUENCE [LARGE SCALE GENOMIC DNA]</scope>
    <source>
        <strain evidence="7 9">W12</strain>
    </source>
</reference>
<proteinExistence type="inferred from homology"/>
<feature type="chain" id="PRO_5039273956" evidence="6">
    <location>
        <begin position="19"/>
        <end position="327"/>
    </location>
</feature>
<name>A0A0C2H8U8_9STAP</name>
<dbReference type="PROSITE" id="PS51257">
    <property type="entry name" value="PROKAR_LIPOPROTEIN"/>
    <property type="match status" value="1"/>
</dbReference>
<dbReference type="STRING" id="45670.SN16_09765"/>
<feature type="coiled-coil region" evidence="4">
    <location>
        <begin position="187"/>
        <end position="214"/>
    </location>
</feature>
<keyword evidence="4" id="KW-0175">Coiled coil</keyword>
<dbReference type="PANTHER" id="PTHR42953">
    <property type="entry name" value="HIGH-AFFINITY ZINC UPTAKE SYSTEM PROTEIN ZNUA-RELATED"/>
    <property type="match status" value="1"/>
</dbReference>
<evidence type="ECO:0000313" key="7">
    <source>
        <dbReference type="EMBL" id="KIH70230.1"/>
    </source>
</evidence>
<dbReference type="OrthoDB" id="9810636at2"/>
<keyword evidence="2 6" id="KW-0732">Signal</keyword>
<feature type="region of interest" description="Disordered" evidence="5">
    <location>
        <begin position="124"/>
        <end position="162"/>
    </location>
</feature>
<organism evidence="7 9">
    <name type="scientific">Salinicoccus roseus</name>
    <dbReference type="NCBI Taxonomy" id="45670"/>
    <lineage>
        <taxon>Bacteria</taxon>
        <taxon>Bacillati</taxon>
        <taxon>Bacillota</taxon>
        <taxon>Bacilli</taxon>
        <taxon>Bacillales</taxon>
        <taxon>Staphylococcaceae</taxon>
        <taxon>Salinicoccus</taxon>
    </lineage>
</organism>
<feature type="signal peptide" evidence="6">
    <location>
        <begin position="1"/>
        <end position="18"/>
    </location>
</feature>
<sequence>MKKYLFPGLMALLVMALAACGSSTTDSNETDDDVLTIYTTVFPLKSFAEQIGGGSVSVETIYPNGADIHTYEPTQKDMLEYAEGDLFIYTADDLDPVSQKIRGAVEDHTVFFPAADGIPEEAFEHDHEHEEAEEGHEDEHDHESEEGHEDHGHENGTDPHIWLDPNLSIEMASAIKDQLVEMDPDNASDYTENFEALEQELTDIDAELASITEAPLRDTVYISHESIGYLADRYHFEQVGISGLNNQEPSQQELTQIIEDIEAKEIPYILYEQNITSKITDTIREETDTEPLEFHNLSVLNDEDDQEATYQSIMQDNIEVLDRVLNE</sequence>
<dbReference type="GO" id="GO:0046872">
    <property type="term" value="F:metal ion binding"/>
    <property type="evidence" value="ECO:0007669"/>
    <property type="project" value="InterPro"/>
</dbReference>
<dbReference type="GO" id="GO:0007155">
    <property type="term" value="P:cell adhesion"/>
    <property type="evidence" value="ECO:0007669"/>
    <property type="project" value="InterPro"/>
</dbReference>
<dbReference type="InterPro" id="IPR006128">
    <property type="entry name" value="Lipoprotein_PsaA-like"/>
</dbReference>
<evidence type="ECO:0000256" key="4">
    <source>
        <dbReference type="SAM" id="Coils"/>
    </source>
</evidence>
<feature type="compositionally biased region" description="Basic and acidic residues" evidence="5">
    <location>
        <begin position="137"/>
        <end position="157"/>
    </location>
</feature>
<dbReference type="Pfam" id="PF01297">
    <property type="entry name" value="ZnuA"/>
    <property type="match status" value="1"/>
</dbReference>
<dbReference type="EMBL" id="JABEVU030000001">
    <property type="protein sequence ID" value="MDB0581089.1"/>
    <property type="molecule type" value="Genomic_DNA"/>
</dbReference>
<dbReference type="PRINTS" id="PR00690">
    <property type="entry name" value="ADHESNFAMILY"/>
</dbReference>
<dbReference type="Gene3D" id="3.40.50.1980">
    <property type="entry name" value="Nitrogenase molybdenum iron protein domain"/>
    <property type="match status" value="2"/>
</dbReference>
<evidence type="ECO:0000313" key="8">
    <source>
        <dbReference type="EMBL" id="MDB0581089.1"/>
    </source>
</evidence>
<comment type="similarity">
    <text evidence="3">Belongs to the bacterial solute-binding protein 9 family.</text>
</comment>
<evidence type="ECO:0000256" key="6">
    <source>
        <dbReference type="SAM" id="SignalP"/>
    </source>
</evidence>
<dbReference type="PANTHER" id="PTHR42953:SF8">
    <property type="entry name" value="ZINT DOMAIN-CONTAINING PROTEIN"/>
    <property type="match status" value="1"/>
</dbReference>
<accession>A0A0C2H8U8</accession>
<dbReference type="InterPro" id="IPR050492">
    <property type="entry name" value="Bact_metal-bind_prot9"/>
</dbReference>
<dbReference type="RefSeq" id="WP_040106434.1">
    <property type="nucleotide sequence ID" value="NZ_JABEVU030000001.1"/>
</dbReference>
<reference evidence="8" key="2">
    <citation type="submission" date="2020-04" db="EMBL/GenBank/DDBJ databases">
        <authorList>
            <person name="Tanveer F."/>
            <person name="Xie Y."/>
            <person name="Shinwari Z.K."/>
        </authorList>
    </citation>
    <scope>NUCLEOTIDE SEQUENCE</scope>
    <source>
        <strain evidence="8">MOSEL-ME25</strain>
    </source>
</reference>
<dbReference type="GeneID" id="77845843"/>
<dbReference type="GO" id="GO:0030001">
    <property type="term" value="P:metal ion transport"/>
    <property type="evidence" value="ECO:0007669"/>
    <property type="project" value="InterPro"/>
</dbReference>
<evidence type="ECO:0000313" key="9">
    <source>
        <dbReference type="Proteomes" id="UP000031546"/>
    </source>
</evidence>
<dbReference type="Proteomes" id="UP000527860">
    <property type="component" value="Unassembled WGS sequence"/>
</dbReference>
<evidence type="ECO:0000256" key="2">
    <source>
        <dbReference type="ARBA" id="ARBA00022729"/>
    </source>
</evidence>
<dbReference type="AlphaFoldDB" id="A0A0C2H8U8"/>
<protein>
    <submittedName>
        <fullName evidence="7 8">ABC transporter substrate-binding protein</fullName>
    </submittedName>
</protein>
<dbReference type="SUPFAM" id="SSF53807">
    <property type="entry name" value="Helical backbone' metal receptor"/>
    <property type="match status" value="1"/>
</dbReference>
<keyword evidence="10" id="KW-1185">Reference proteome</keyword>
<dbReference type="InterPro" id="IPR006127">
    <property type="entry name" value="ZnuA-like"/>
</dbReference>
<evidence type="ECO:0000256" key="1">
    <source>
        <dbReference type="ARBA" id="ARBA00022448"/>
    </source>
</evidence>
<evidence type="ECO:0000256" key="3">
    <source>
        <dbReference type="RuleBase" id="RU003512"/>
    </source>
</evidence>
<keyword evidence="1 3" id="KW-0813">Transport</keyword>
<dbReference type="EMBL" id="JXII01000008">
    <property type="protein sequence ID" value="KIH70230.1"/>
    <property type="molecule type" value="Genomic_DNA"/>
</dbReference>
<gene>
    <name evidence="8" type="ORF">F7P68_0011165</name>
    <name evidence="7" type="ORF">SN16_09765</name>
</gene>
<evidence type="ECO:0000256" key="5">
    <source>
        <dbReference type="SAM" id="MobiDB-lite"/>
    </source>
</evidence>